<keyword evidence="7" id="KW-1185">Reference proteome</keyword>
<keyword evidence="3" id="KW-0274">FAD</keyword>
<gene>
    <name evidence="6" type="ORF">GTA08_BOTSDO04865</name>
</gene>
<evidence type="ECO:0000313" key="7">
    <source>
        <dbReference type="Proteomes" id="UP000572817"/>
    </source>
</evidence>
<dbReference type="EMBL" id="WWBZ02000033">
    <property type="protein sequence ID" value="KAF4307266.1"/>
    <property type="molecule type" value="Genomic_DNA"/>
</dbReference>
<dbReference type="InterPro" id="IPR002938">
    <property type="entry name" value="FAD-bd"/>
</dbReference>
<dbReference type="AlphaFoldDB" id="A0A8H4ITM1"/>
<keyword evidence="4" id="KW-0560">Oxidoreductase</keyword>
<dbReference type="Gene3D" id="3.50.50.60">
    <property type="entry name" value="FAD/NAD(P)-binding domain"/>
    <property type="match status" value="1"/>
</dbReference>
<dbReference type="PANTHER" id="PTHR43004:SF19">
    <property type="entry name" value="BINDING MONOOXYGENASE, PUTATIVE (JCVI)-RELATED"/>
    <property type="match status" value="1"/>
</dbReference>
<dbReference type="Proteomes" id="UP000572817">
    <property type="component" value="Unassembled WGS sequence"/>
</dbReference>
<dbReference type="Pfam" id="PF01494">
    <property type="entry name" value="FAD_binding_3"/>
    <property type="match status" value="1"/>
</dbReference>
<keyword evidence="2" id="KW-0285">Flavoprotein</keyword>
<dbReference type="GO" id="GO:0016709">
    <property type="term" value="F:oxidoreductase activity, acting on paired donors, with incorporation or reduction of molecular oxygen, NAD(P)H as one donor, and incorporation of one atom of oxygen"/>
    <property type="evidence" value="ECO:0007669"/>
    <property type="project" value="UniProtKB-ARBA"/>
</dbReference>
<dbReference type="PRINTS" id="PR00420">
    <property type="entry name" value="RNGMNOXGNASE"/>
</dbReference>
<dbReference type="InterPro" id="IPR050641">
    <property type="entry name" value="RIFMO-like"/>
</dbReference>
<accession>A0A8H4ITM1</accession>
<dbReference type="SUPFAM" id="SSF51905">
    <property type="entry name" value="FAD/NAD(P)-binding domain"/>
    <property type="match status" value="1"/>
</dbReference>
<evidence type="ECO:0000313" key="6">
    <source>
        <dbReference type="EMBL" id="KAF4307266.1"/>
    </source>
</evidence>
<sequence>MHETHDVTIVGGGPVGLFLGLTLAQKGIDVVVIEAERDIVQSPRALMNFPIVLNEFQKVGILEDVVAAGFKNSEGLCFRTPFCGSNEVLAKIPPGKAPQGSIDYGVQLGQPKLTAIIRKHALANPHFSLRYRTRFLSLQEDADFAHVDAMTTEGDDNNEKLLHLSARFVIGCDGAGSSVRKAAGIPFEGFTWEDWRFVAVNIRYDFAAHGYPAANHVVDPQDWAVVVRASRADEGLWRVATGIPPELPPAEIEKYVVAKLERLMPGPRPLKYEIEAISPYWAHERVARTFRAGRVALCGDAAHINNPLTALGLTTGLVDVAVLTRVLPAALAPETSAQWSSLLNKYAFVRRKDFIQRVQKQTIAGKLRIHSTDPKVVAEREDFFNMLNKSPGFAMFIASLMMAPLPEELWPSPWMAFVSSIRTAFKFISTVALILFWKINAALQ</sequence>
<dbReference type="OrthoDB" id="2096480at2759"/>
<dbReference type="PANTHER" id="PTHR43004">
    <property type="entry name" value="TRK SYSTEM POTASSIUM UPTAKE PROTEIN"/>
    <property type="match status" value="1"/>
</dbReference>
<dbReference type="GO" id="GO:0071949">
    <property type="term" value="F:FAD binding"/>
    <property type="evidence" value="ECO:0007669"/>
    <property type="project" value="InterPro"/>
</dbReference>
<comment type="caution">
    <text evidence="6">The sequence shown here is derived from an EMBL/GenBank/DDBJ whole genome shotgun (WGS) entry which is preliminary data.</text>
</comment>
<dbReference type="Gene3D" id="3.30.9.10">
    <property type="entry name" value="D-Amino Acid Oxidase, subunit A, domain 2"/>
    <property type="match status" value="1"/>
</dbReference>
<proteinExistence type="predicted"/>
<evidence type="ECO:0000256" key="1">
    <source>
        <dbReference type="ARBA" id="ARBA00001974"/>
    </source>
</evidence>
<organism evidence="6 7">
    <name type="scientific">Botryosphaeria dothidea</name>
    <dbReference type="NCBI Taxonomy" id="55169"/>
    <lineage>
        <taxon>Eukaryota</taxon>
        <taxon>Fungi</taxon>
        <taxon>Dikarya</taxon>
        <taxon>Ascomycota</taxon>
        <taxon>Pezizomycotina</taxon>
        <taxon>Dothideomycetes</taxon>
        <taxon>Dothideomycetes incertae sedis</taxon>
        <taxon>Botryosphaeriales</taxon>
        <taxon>Botryosphaeriaceae</taxon>
        <taxon>Botryosphaeria</taxon>
    </lineage>
</organism>
<feature type="domain" description="FAD-binding" evidence="5">
    <location>
        <begin position="6"/>
        <end position="357"/>
    </location>
</feature>
<evidence type="ECO:0000256" key="4">
    <source>
        <dbReference type="ARBA" id="ARBA00023002"/>
    </source>
</evidence>
<protein>
    <recommendedName>
        <fullName evidence="5">FAD-binding domain-containing protein</fullName>
    </recommendedName>
</protein>
<evidence type="ECO:0000259" key="5">
    <source>
        <dbReference type="Pfam" id="PF01494"/>
    </source>
</evidence>
<evidence type="ECO:0000256" key="3">
    <source>
        <dbReference type="ARBA" id="ARBA00022827"/>
    </source>
</evidence>
<dbReference type="InterPro" id="IPR036188">
    <property type="entry name" value="FAD/NAD-bd_sf"/>
</dbReference>
<name>A0A8H4ITM1_9PEZI</name>
<comment type="cofactor">
    <cofactor evidence="1">
        <name>FAD</name>
        <dbReference type="ChEBI" id="CHEBI:57692"/>
    </cofactor>
</comment>
<reference evidence="6" key="1">
    <citation type="submission" date="2020-04" db="EMBL/GenBank/DDBJ databases">
        <title>Genome Assembly and Annotation of Botryosphaeria dothidea sdau 11-99, a Latent Pathogen of Apple Fruit Ring Rot in China.</title>
        <authorList>
            <person name="Yu C."/>
            <person name="Diao Y."/>
            <person name="Lu Q."/>
            <person name="Zhao J."/>
            <person name="Cui S."/>
            <person name="Peng C."/>
            <person name="He B."/>
            <person name="Liu H."/>
        </authorList>
    </citation>
    <scope>NUCLEOTIDE SEQUENCE [LARGE SCALE GENOMIC DNA]</scope>
    <source>
        <strain evidence="6">Sdau11-99</strain>
    </source>
</reference>
<evidence type="ECO:0000256" key="2">
    <source>
        <dbReference type="ARBA" id="ARBA00022630"/>
    </source>
</evidence>